<dbReference type="EMBL" id="ASPP01006359">
    <property type="protein sequence ID" value="ETO28946.1"/>
    <property type="molecule type" value="Genomic_DNA"/>
</dbReference>
<evidence type="ECO:0000313" key="2">
    <source>
        <dbReference type="EMBL" id="ETO28946.1"/>
    </source>
</evidence>
<dbReference type="OrthoDB" id="31079at2759"/>
<evidence type="ECO:0000313" key="3">
    <source>
        <dbReference type="Proteomes" id="UP000023152"/>
    </source>
</evidence>
<protein>
    <submittedName>
        <fullName evidence="2">Uncharacterized protein</fullName>
    </submittedName>
</protein>
<gene>
    <name evidence="2" type="ORF">RFI_08180</name>
</gene>
<reference evidence="2 3" key="1">
    <citation type="journal article" date="2013" name="Curr. Biol.">
        <title>The Genome of the Foraminiferan Reticulomyxa filosa.</title>
        <authorList>
            <person name="Glockner G."/>
            <person name="Hulsmann N."/>
            <person name="Schleicher M."/>
            <person name="Noegel A.A."/>
            <person name="Eichinger L."/>
            <person name="Gallinger C."/>
            <person name="Pawlowski J."/>
            <person name="Sierra R."/>
            <person name="Euteneuer U."/>
            <person name="Pillet L."/>
            <person name="Moustafa A."/>
            <person name="Platzer M."/>
            <person name="Groth M."/>
            <person name="Szafranski K."/>
            <person name="Schliwa M."/>
        </authorList>
    </citation>
    <scope>NUCLEOTIDE SEQUENCE [LARGE SCALE GENOMIC DNA]</scope>
</reference>
<keyword evidence="3" id="KW-1185">Reference proteome</keyword>
<sequence>MGGGNIVTNIAKQKAAIGTWSDDPKEWKDKSTNHAPKDEHKYELPKDEPSGLKWCEDVIDMQTKEGKSEKEGIQVKPLHLFPNHNISGDTLASKLLFDTRKCPISLIPHYITRQHWLKGKAIETLLHLSIKSDELFNQNEKNRDIWAEGETGISGCLLREWSKLSKKEQEKDTNTVIHENDEKKLIEVENENEGKIFEEGQPSLRYISGTFVCHEWAAFLTFIPDCNGSHRLAVHAIDPNNFVKWCGQMLIKNVSESNVVSDAGPIK</sequence>
<evidence type="ECO:0000256" key="1">
    <source>
        <dbReference type="SAM" id="MobiDB-lite"/>
    </source>
</evidence>
<proteinExistence type="predicted"/>
<name>X6NSI2_RETFI</name>
<comment type="caution">
    <text evidence="2">The sequence shown here is derived from an EMBL/GenBank/DDBJ whole genome shotgun (WGS) entry which is preliminary data.</text>
</comment>
<dbReference type="AlphaFoldDB" id="X6NSI2"/>
<organism evidence="2 3">
    <name type="scientific">Reticulomyxa filosa</name>
    <dbReference type="NCBI Taxonomy" id="46433"/>
    <lineage>
        <taxon>Eukaryota</taxon>
        <taxon>Sar</taxon>
        <taxon>Rhizaria</taxon>
        <taxon>Retaria</taxon>
        <taxon>Foraminifera</taxon>
        <taxon>Monothalamids</taxon>
        <taxon>Reticulomyxidae</taxon>
        <taxon>Reticulomyxa</taxon>
    </lineage>
</organism>
<accession>X6NSI2</accession>
<feature type="region of interest" description="Disordered" evidence="1">
    <location>
        <begin position="19"/>
        <end position="47"/>
    </location>
</feature>
<dbReference type="Proteomes" id="UP000023152">
    <property type="component" value="Unassembled WGS sequence"/>
</dbReference>
<feature type="compositionally biased region" description="Basic and acidic residues" evidence="1">
    <location>
        <begin position="22"/>
        <end position="47"/>
    </location>
</feature>